<proteinExistence type="predicted"/>
<accession>A0A6J4L496</accession>
<protein>
    <submittedName>
        <fullName evidence="4">Uncharacterized protein COG3236</fullName>
    </submittedName>
</protein>
<dbReference type="Gene3D" id="1.10.357.40">
    <property type="entry name" value="YbiA-like"/>
    <property type="match status" value="1"/>
</dbReference>
<evidence type="ECO:0000256" key="2">
    <source>
        <dbReference type="ARBA" id="ARBA00000751"/>
    </source>
</evidence>
<evidence type="ECO:0000313" key="4">
    <source>
        <dbReference type="EMBL" id="CAA9321867.1"/>
    </source>
</evidence>
<dbReference type="SUPFAM" id="SSF143990">
    <property type="entry name" value="YbiA-like"/>
    <property type="match status" value="1"/>
</dbReference>
<feature type="domain" description="NADAR" evidence="3">
    <location>
        <begin position="4"/>
        <end position="144"/>
    </location>
</feature>
<organism evidence="4">
    <name type="scientific">uncultured Microcoleus sp</name>
    <dbReference type="NCBI Taxonomy" id="259945"/>
    <lineage>
        <taxon>Bacteria</taxon>
        <taxon>Bacillati</taxon>
        <taxon>Cyanobacteriota</taxon>
        <taxon>Cyanophyceae</taxon>
        <taxon>Oscillatoriophycideae</taxon>
        <taxon>Oscillatoriales</taxon>
        <taxon>Microcoleaceae</taxon>
        <taxon>Microcoleus</taxon>
        <taxon>environmental samples</taxon>
    </lineage>
</organism>
<comment type="catalytic activity">
    <reaction evidence="2">
        <text>2,5-diamino-6-hydroxy-4-(5-phosphoribosylamino)-pyrimidine + H2O = 2,5,6-triamino-4-hydroxypyrimidine + D-ribose 5-phosphate</text>
        <dbReference type="Rhea" id="RHEA:23436"/>
        <dbReference type="ChEBI" id="CHEBI:15377"/>
        <dbReference type="ChEBI" id="CHEBI:58614"/>
        <dbReference type="ChEBI" id="CHEBI:78346"/>
        <dbReference type="ChEBI" id="CHEBI:137796"/>
    </reaction>
</comment>
<sequence length="150" mass="17281">MIIYFYKVEEPYGCFSNFSLHEISLHGQDWLTVEHYYQAQKFVSTDERLVATIRAVPTPQEAAKLGRDPNHRIRADWEAVKIPIMREAVLTKFLAHTDIQAILLGTADRVIVEDSPTDYYWGCGCDRTGQNHLGKILMSVRKEISQRLAR</sequence>
<dbReference type="InterPro" id="IPR037238">
    <property type="entry name" value="YbiA-like_sf"/>
</dbReference>
<dbReference type="EMBL" id="CADCTZ010000219">
    <property type="protein sequence ID" value="CAA9321867.1"/>
    <property type="molecule type" value="Genomic_DNA"/>
</dbReference>
<dbReference type="InterPro" id="IPR012816">
    <property type="entry name" value="NADAR"/>
</dbReference>
<reference evidence="4" key="1">
    <citation type="submission" date="2020-02" db="EMBL/GenBank/DDBJ databases">
        <authorList>
            <person name="Meier V. D."/>
        </authorList>
    </citation>
    <scope>NUCLEOTIDE SEQUENCE</scope>
    <source>
        <strain evidence="4">AVDCRST_MAG84</strain>
    </source>
</reference>
<comment type="catalytic activity">
    <reaction evidence="1">
        <text>5-amino-6-(5-phospho-D-ribosylamino)uracil + H2O = 5,6-diaminouracil + D-ribose 5-phosphate</text>
        <dbReference type="Rhea" id="RHEA:55020"/>
        <dbReference type="ChEBI" id="CHEBI:15377"/>
        <dbReference type="ChEBI" id="CHEBI:46252"/>
        <dbReference type="ChEBI" id="CHEBI:58453"/>
        <dbReference type="ChEBI" id="CHEBI:78346"/>
    </reaction>
</comment>
<evidence type="ECO:0000256" key="1">
    <source>
        <dbReference type="ARBA" id="ARBA00000022"/>
    </source>
</evidence>
<name>A0A6J4L496_9CYAN</name>
<dbReference type="NCBIfam" id="TIGR02464">
    <property type="entry name" value="ribofla_fusion"/>
    <property type="match status" value="1"/>
</dbReference>
<dbReference type="CDD" id="cd15457">
    <property type="entry name" value="NADAR"/>
    <property type="match status" value="1"/>
</dbReference>
<dbReference type="AlphaFoldDB" id="A0A6J4L496"/>
<evidence type="ECO:0000259" key="3">
    <source>
        <dbReference type="Pfam" id="PF08719"/>
    </source>
</evidence>
<gene>
    <name evidence="4" type="ORF">AVDCRST_MAG84-1405</name>
</gene>
<dbReference type="Pfam" id="PF08719">
    <property type="entry name" value="NADAR"/>
    <property type="match status" value="1"/>
</dbReference>